<evidence type="ECO:0000313" key="3">
    <source>
        <dbReference type="Proteomes" id="UP000251314"/>
    </source>
</evidence>
<evidence type="ECO:0008006" key="4">
    <source>
        <dbReference type="Google" id="ProtNLM"/>
    </source>
</evidence>
<dbReference type="GO" id="GO:0003676">
    <property type="term" value="F:nucleic acid binding"/>
    <property type="evidence" value="ECO:0007669"/>
    <property type="project" value="InterPro"/>
</dbReference>
<dbReference type="InterPro" id="IPR036397">
    <property type="entry name" value="RNaseH_sf"/>
</dbReference>
<dbReference type="VEuPathDB" id="FungiDB:PC110_g6558"/>
<dbReference type="STRING" id="29920.A0A329SK51"/>
<sequence length="270" mass="29671">MTCQNNGTRHLEAGQACPSFPKIPKVKKPPSKKTPSSKKKPRLTDRERGKIEGLQEAGLSARPIAKKTGRCVQTVRGVVASVNSSRDCTKPAKTLGRAPALFDRKTHRLVQAAAKGDLSAAKLKEELILSAKVRTIQRTLARVDWLVYAKMVNTLPLKVEDMLTRKAWEGVTLLRKDAGAVWESIIFSDEKKWNLDGPGGFQHYWRDLRKPPSYTKRRQAGGGSVMVWAAFSARGKSPLVVLTGGRTQMTTSILCSIFSSVTGLHTSGYT</sequence>
<dbReference type="Gene3D" id="1.10.10.60">
    <property type="entry name" value="Homeodomain-like"/>
    <property type="match status" value="1"/>
</dbReference>
<protein>
    <recommendedName>
        <fullName evidence="4">Tc3 transposase DNA binding domain-containing protein</fullName>
    </recommendedName>
</protein>
<feature type="compositionally biased region" description="Basic residues" evidence="1">
    <location>
        <begin position="24"/>
        <end position="41"/>
    </location>
</feature>
<feature type="region of interest" description="Disordered" evidence="1">
    <location>
        <begin position="1"/>
        <end position="50"/>
    </location>
</feature>
<dbReference type="OrthoDB" id="121441at2759"/>
<keyword evidence="3" id="KW-1185">Reference proteome</keyword>
<comment type="caution">
    <text evidence="2">The sequence shown here is derived from an EMBL/GenBank/DDBJ whole genome shotgun (WGS) entry which is preliminary data.</text>
</comment>
<organism evidence="2 3">
    <name type="scientific">Phytophthora cactorum</name>
    <dbReference type="NCBI Taxonomy" id="29920"/>
    <lineage>
        <taxon>Eukaryota</taxon>
        <taxon>Sar</taxon>
        <taxon>Stramenopiles</taxon>
        <taxon>Oomycota</taxon>
        <taxon>Peronosporomycetes</taxon>
        <taxon>Peronosporales</taxon>
        <taxon>Peronosporaceae</taxon>
        <taxon>Phytophthora</taxon>
    </lineage>
</organism>
<dbReference type="EMBL" id="MJFZ01000118">
    <property type="protein sequence ID" value="RAW37194.1"/>
    <property type="molecule type" value="Genomic_DNA"/>
</dbReference>
<name>A0A329SK51_9STRA</name>
<reference evidence="2 3" key="1">
    <citation type="submission" date="2018-01" db="EMBL/GenBank/DDBJ databases">
        <title>Draft genome of the strawberry crown rot pathogen Phytophthora cactorum.</title>
        <authorList>
            <person name="Armitage A.D."/>
            <person name="Lysoe E."/>
            <person name="Nellist C.F."/>
            <person name="Harrison R.J."/>
            <person name="Brurberg M.B."/>
        </authorList>
    </citation>
    <scope>NUCLEOTIDE SEQUENCE [LARGE SCALE GENOMIC DNA]</scope>
    <source>
        <strain evidence="2 3">10300</strain>
    </source>
</reference>
<accession>A0A329SK51</accession>
<gene>
    <name evidence="2" type="ORF">PC110_g6558</name>
</gene>
<dbReference type="AlphaFoldDB" id="A0A329SK51"/>
<proteinExistence type="predicted"/>
<evidence type="ECO:0000313" key="2">
    <source>
        <dbReference type="EMBL" id="RAW37194.1"/>
    </source>
</evidence>
<evidence type="ECO:0000256" key="1">
    <source>
        <dbReference type="SAM" id="MobiDB-lite"/>
    </source>
</evidence>
<dbReference type="Proteomes" id="UP000251314">
    <property type="component" value="Unassembled WGS sequence"/>
</dbReference>
<dbReference type="Gene3D" id="3.30.420.10">
    <property type="entry name" value="Ribonuclease H-like superfamily/Ribonuclease H"/>
    <property type="match status" value="1"/>
</dbReference>